<evidence type="ECO:0000313" key="3">
    <source>
        <dbReference type="EMBL" id="KAK6622689.1"/>
    </source>
</evidence>
<organism evidence="3 4">
    <name type="scientific">Polyplax serrata</name>
    <name type="common">Common mouse louse</name>
    <dbReference type="NCBI Taxonomy" id="468196"/>
    <lineage>
        <taxon>Eukaryota</taxon>
        <taxon>Metazoa</taxon>
        <taxon>Ecdysozoa</taxon>
        <taxon>Arthropoda</taxon>
        <taxon>Hexapoda</taxon>
        <taxon>Insecta</taxon>
        <taxon>Pterygota</taxon>
        <taxon>Neoptera</taxon>
        <taxon>Paraneoptera</taxon>
        <taxon>Psocodea</taxon>
        <taxon>Troctomorpha</taxon>
        <taxon>Phthiraptera</taxon>
        <taxon>Anoplura</taxon>
        <taxon>Polyplacidae</taxon>
        <taxon>Polyplax</taxon>
    </lineage>
</organism>
<dbReference type="AlphaFoldDB" id="A0AAN8P5X8"/>
<evidence type="ECO:0000313" key="4">
    <source>
        <dbReference type="Proteomes" id="UP001372834"/>
    </source>
</evidence>
<proteinExistence type="predicted"/>
<evidence type="ECO:0000256" key="2">
    <source>
        <dbReference type="PROSITE-ProRule" id="PRU00497"/>
    </source>
</evidence>
<protein>
    <submittedName>
        <fullName evidence="3">Uncharacterized protein</fullName>
    </submittedName>
</protein>
<dbReference type="InterPro" id="IPR051217">
    <property type="entry name" value="Insect_Cuticle_Struc_Prot"/>
</dbReference>
<dbReference type="GO" id="GO:0031012">
    <property type="term" value="C:extracellular matrix"/>
    <property type="evidence" value="ECO:0007669"/>
    <property type="project" value="TreeGrafter"/>
</dbReference>
<gene>
    <name evidence="3" type="ORF">RUM43_008531</name>
</gene>
<dbReference type="Pfam" id="PF00379">
    <property type="entry name" value="Chitin_bind_4"/>
    <property type="match status" value="1"/>
</dbReference>
<dbReference type="GO" id="GO:0005615">
    <property type="term" value="C:extracellular space"/>
    <property type="evidence" value="ECO:0007669"/>
    <property type="project" value="TreeGrafter"/>
</dbReference>
<dbReference type="GO" id="GO:0042302">
    <property type="term" value="F:structural constituent of cuticle"/>
    <property type="evidence" value="ECO:0007669"/>
    <property type="project" value="UniProtKB-UniRule"/>
</dbReference>
<keyword evidence="1 2" id="KW-0193">Cuticle</keyword>
<evidence type="ECO:0000256" key="1">
    <source>
        <dbReference type="ARBA" id="ARBA00022460"/>
    </source>
</evidence>
<reference evidence="3 4" key="1">
    <citation type="submission" date="2023-10" db="EMBL/GenBank/DDBJ databases">
        <title>Genomes of two closely related lineages of the louse Polyplax serrata with different host specificities.</title>
        <authorList>
            <person name="Martinu J."/>
            <person name="Tarabai H."/>
            <person name="Stefka J."/>
            <person name="Hypsa V."/>
        </authorList>
    </citation>
    <scope>NUCLEOTIDE SEQUENCE [LARGE SCALE GENOMIC DNA]</scope>
    <source>
        <strain evidence="3">HR10_N</strain>
    </source>
</reference>
<dbReference type="Proteomes" id="UP001372834">
    <property type="component" value="Unassembled WGS sequence"/>
</dbReference>
<dbReference type="PROSITE" id="PS00233">
    <property type="entry name" value="CHIT_BIND_RR_1"/>
    <property type="match status" value="1"/>
</dbReference>
<comment type="caution">
    <text evidence="3">The sequence shown here is derived from an EMBL/GenBank/DDBJ whole genome shotgun (WGS) entry which is preliminary data.</text>
</comment>
<dbReference type="EMBL" id="JAWJWE010000038">
    <property type="protein sequence ID" value="KAK6622689.1"/>
    <property type="molecule type" value="Genomic_DNA"/>
</dbReference>
<sequence>MPTQKGPRWDVMSSTVGLERPKILGRAPSYEERLYLQVNYATIVTLESIVQHVWTDRLRGRGCGQVIIAIVVAVPGNEVLPERYLKPRDFNHHPYTDVGIPASLKRQTTISSPFAVLAKLRPREAPEYSERNLVYYPVPHNSVLQKKIESNEIPKNYAFTYTVKDHLSGDDFSHSQAHNGKATKGQYRVKLPDGRTQIVSYTADHKGYRADVQYEDKVPEKPYSDVIFKPTQALEEVAVNLSENIQAYPTYQEAYLNKYQYVPVQSATVETPTISEKSEVINYVTVSPVQLDTENNGLKILLNHNGKTAIVPEYQGKTAYLTKYVVPQYQHQYVAYKPSQHQQQYVKPTASPQFVSTTSTPQYIAHVSSTPLYPAEEDSTANPKNTYHFYTSSSTTASSNEEGTVLVTPRPVHEPDADAKLESSLVYRLLK</sequence>
<name>A0AAN8P5X8_POLSC</name>
<accession>A0AAN8P5X8</accession>
<dbReference type="PANTHER" id="PTHR12236:SF79">
    <property type="entry name" value="CUTICULAR PROTEIN 50CB-RELATED"/>
    <property type="match status" value="1"/>
</dbReference>
<dbReference type="InterPro" id="IPR000618">
    <property type="entry name" value="Insect_cuticle"/>
</dbReference>
<dbReference type="InterPro" id="IPR031311">
    <property type="entry name" value="CHIT_BIND_RR_consensus"/>
</dbReference>
<dbReference type="PROSITE" id="PS51155">
    <property type="entry name" value="CHIT_BIND_RR_2"/>
    <property type="match status" value="1"/>
</dbReference>
<dbReference type="PANTHER" id="PTHR12236">
    <property type="entry name" value="STRUCTURAL CONTITUENT OF CUTICLE"/>
    <property type="match status" value="1"/>
</dbReference>